<organism evidence="2 3">
    <name type="scientific">Zopfia rhizophila CBS 207.26</name>
    <dbReference type="NCBI Taxonomy" id="1314779"/>
    <lineage>
        <taxon>Eukaryota</taxon>
        <taxon>Fungi</taxon>
        <taxon>Dikarya</taxon>
        <taxon>Ascomycota</taxon>
        <taxon>Pezizomycotina</taxon>
        <taxon>Dothideomycetes</taxon>
        <taxon>Dothideomycetes incertae sedis</taxon>
        <taxon>Zopfiaceae</taxon>
        <taxon>Zopfia</taxon>
    </lineage>
</organism>
<dbReference type="AlphaFoldDB" id="A0A6A6E2U9"/>
<dbReference type="SUPFAM" id="SSF52540">
    <property type="entry name" value="P-loop containing nucleoside triphosphate hydrolases"/>
    <property type="match status" value="1"/>
</dbReference>
<evidence type="ECO:0008006" key="4">
    <source>
        <dbReference type="Google" id="ProtNLM"/>
    </source>
</evidence>
<keyword evidence="3" id="KW-1185">Reference proteome</keyword>
<dbReference type="OrthoDB" id="10261556at2759"/>
<evidence type="ECO:0000313" key="2">
    <source>
        <dbReference type="EMBL" id="KAF2186124.1"/>
    </source>
</evidence>
<dbReference type="EMBL" id="ML994631">
    <property type="protein sequence ID" value="KAF2186124.1"/>
    <property type="molecule type" value="Genomic_DNA"/>
</dbReference>
<reference evidence="2" key="1">
    <citation type="journal article" date="2020" name="Stud. Mycol.">
        <title>101 Dothideomycetes genomes: a test case for predicting lifestyles and emergence of pathogens.</title>
        <authorList>
            <person name="Haridas S."/>
            <person name="Albert R."/>
            <person name="Binder M."/>
            <person name="Bloem J."/>
            <person name="Labutti K."/>
            <person name="Salamov A."/>
            <person name="Andreopoulos B."/>
            <person name="Baker S."/>
            <person name="Barry K."/>
            <person name="Bills G."/>
            <person name="Bluhm B."/>
            <person name="Cannon C."/>
            <person name="Castanera R."/>
            <person name="Culley D."/>
            <person name="Daum C."/>
            <person name="Ezra D."/>
            <person name="Gonzalez J."/>
            <person name="Henrissat B."/>
            <person name="Kuo A."/>
            <person name="Liang C."/>
            <person name="Lipzen A."/>
            <person name="Lutzoni F."/>
            <person name="Magnuson J."/>
            <person name="Mondo S."/>
            <person name="Nolan M."/>
            <person name="Ohm R."/>
            <person name="Pangilinan J."/>
            <person name="Park H.-J."/>
            <person name="Ramirez L."/>
            <person name="Alfaro M."/>
            <person name="Sun H."/>
            <person name="Tritt A."/>
            <person name="Yoshinaga Y."/>
            <person name="Zwiers L.-H."/>
            <person name="Turgeon B."/>
            <person name="Goodwin S."/>
            <person name="Spatafora J."/>
            <person name="Crous P."/>
            <person name="Grigoriev I."/>
        </authorList>
    </citation>
    <scope>NUCLEOTIDE SEQUENCE</scope>
    <source>
        <strain evidence="2">CBS 207.26</strain>
    </source>
</reference>
<proteinExistence type="predicted"/>
<dbReference type="Gene3D" id="3.40.50.300">
    <property type="entry name" value="P-loop containing nucleotide triphosphate hydrolases"/>
    <property type="match status" value="1"/>
</dbReference>
<feature type="region of interest" description="Disordered" evidence="1">
    <location>
        <begin position="105"/>
        <end position="126"/>
    </location>
</feature>
<dbReference type="Proteomes" id="UP000800200">
    <property type="component" value="Unassembled WGS sequence"/>
</dbReference>
<gene>
    <name evidence="2" type="ORF">K469DRAFT_687515</name>
</gene>
<evidence type="ECO:0000256" key="1">
    <source>
        <dbReference type="SAM" id="MobiDB-lite"/>
    </source>
</evidence>
<evidence type="ECO:0000313" key="3">
    <source>
        <dbReference type="Proteomes" id="UP000800200"/>
    </source>
</evidence>
<sequence length="246" mass="27555">MEYRSVCMVATEADLSRRNDMTALSVSTPKVRELPDDKRLQSPIFRKLRVYSAVSRFGSNAPEFESTPYQKYLFNADLRDLLRAIESAMSNYPIGGVILFSSSSSEPPADTVNTAETPSNEPPLENAQSSFNERIKLLGECTGYKLQEGQVLALQELYNRKDVILVAMTGFGKTLIIMGFNLLFNAEDRFITVIIRPLKNRHDIARGMYTHVWTSAKIALGDLYEDEDTQGVGDARNDEGKGVDRL</sequence>
<name>A0A6A6E2U9_9PEZI</name>
<protein>
    <recommendedName>
        <fullName evidence="4">DEAD/DEAH box helicase domain-containing protein</fullName>
    </recommendedName>
</protein>
<accession>A0A6A6E2U9</accession>
<dbReference type="InterPro" id="IPR027417">
    <property type="entry name" value="P-loop_NTPase"/>
</dbReference>
<feature type="compositionally biased region" description="Polar residues" evidence="1">
    <location>
        <begin position="105"/>
        <end position="119"/>
    </location>
</feature>